<dbReference type="InterPro" id="IPR001853">
    <property type="entry name" value="DSBA-like_thioredoxin_dom"/>
</dbReference>
<dbReference type="EMBL" id="CP035299">
    <property type="protein sequence ID" value="QAU51980.1"/>
    <property type="molecule type" value="Genomic_DNA"/>
</dbReference>
<dbReference type="PANTHER" id="PTHR13887:SF41">
    <property type="entry name" value="THIOREDOXIN SUPERFAMILY PROTEIN"/>
    <property type="match status" value="1"/>
</dbReference>
<name>A0A410W7Q5_9CORY</name>
<proteinExistence type="predicted"/>
<dbReference type="OrthoDB" id="9799122at2"/>
<organism evidence="2 3">
    <name type="scientific">Corynebacterium pelargi</name>
    <dbReference type="NCBI Taxonomy" id="1471400"/>
    <lineage>
        <taxon>Bacteria</taxon>
        <taxon>Bacillati</taxon>
        <taxon>Actinomycetota</taxon>
        <taxon>Actinomycetes</taxon>
        <taxon>Mycobacteriales</taxon>
        <taxon>Corynebacteriaceae</taxon>
        <taxon>Corynebacterium</taxon>
    </lineage>
</organism>
<dbReference type="Pfam" id="PF01323">
    <property type="entry name" value="DSBA"/>
    <property type="match status" value="1"/>
</dbReference>
<gene>
    <name evidence="2" type="ORF">CPELA_03505</name>
</gene>
<keyword evidence="3" id="KW-1185">Reference proteome</keyword>
<dbReference type="InterPro" id="IPR036249">
    <property type="entry name" value="Thioredoxin-like_sf"/>
</dbReference>
<evidence type="ECO:0000313" key="3">
    <source>
        <dbReference type="Proteomes" id="UP000288929"/>
    </source>
</evidence>
<dbReference type="Gene3D" id="3.40.30.10">
    <property type="entry name" value="Glutaredoxin"/>
    <property type="match status" value="1"/>
</dbReference>
<dbReference type="CDD" id="cd03024">
    <property type="entry name" value="DsbA_FrnE"/>
    <property type="match status" value="1"/>
</dbReference>
<protein>
    <submittedName>
        <fullName evidence="2">DSBA-like thioredoxin domain protein</fullName>
    </submittedName>
</protein>
<dbReference type="GO" id="GO:0016491">
    <property type="term" value="F:oxidoreductase activity"/>
    <property type="evidence" value="ECO:0007669"/>
    <property type="project" value="InterPro"/>
</dbReference>
<evidence type="ECO:0000313" key="2">
    <source>
        <dbReference type="EMBL" id="QAU51980.1"/>
    </source>
</evidence>
<feature type="domain" description="DSBA-like thioredoxin" evidence="1">
    <location>
        <begin position="3"/>
        <end position="202"/>
    </location>
</feature>
<dbReference type="RefSeq" id="WP_128889485.1">
    <property type="nucleotide sequence ID" value="NZ_BMCX01000001.1"/>
</dbReference>
<dbReference type="Proteomes" id="UP000288929">
    <property type="component" value="Chromosome"/>
</dbReference>
<dbReference type="PANTHER" id="PTHR13887">
    <property type="entry name" value="GLUTATHIONE S-TRANSFERASE KAPPA"/>
    <property type="match status" value="1"/>
</dbReference>
<dbReference type="AlphaFoldDB" id="A0A410W7Q5"/>
<evidence type="ECO:0000259" key="1">
    <source>
        <dbReference type="Pfam" id="PF01323"/>
    </source>
</evidence>
<dbReference type="KEGG" id="cpeg:CPELA_03505"/>
<accession>A0A410W7Q5</accession>
<sequence length="237" mass="26099">MRIDIWTDVVCPFCFVGKEHLNQALESFEHADEVEVHWRAFELDPTLSAQPEGTLVEAIAKKYQVSVEDAANSQRQMAQRLSEYGVEFDWEHAKFGNTFDAHRLIQFAQDKGKGTQMQDALMRAYLEQGKNIAEHAVLLDIATGVGCDRNDVAALLEGDEYGDIVRADEAQAHQIGVQGVPFFVLNAKFALSGAQPVEVMLQGLEHAWADEKNLLAQPTQAQGCCGSDGCCGGSEQQ</sequence>
<dbReference type="SUPFAM" id="SSF52833">
    <property type="entry name" value="Thioredoxin-like"/>
    <property type="match status" value="1"/>
</dbReference>
<reference evidence="2 3" key="1">
    <citation type="submission" date="2019-01" db="EMBL/GenBank/DDBJ databases">
        <authorList>
            <person name="Ruckert C."/>
            <person name="Busche T."/>
            <person name="Kalinowski J."/>
        </authorList>
    </citation>
    <scope>NUCLEOTIDE SEQUENCE [LARGE SCALE GENOMIC DNA]</scope>
    <source>
        <strain evidence="2 3">136/3</strain>
    </source>
</reference>